<dbReference type="EMBL" id="VBQZ03000072">
    <property type="protein sequence ID" value="MXQ91605.1"/>
    <property type="molecule type" value="Genomic_DNA"/>
</dbReference>
<accession>A0A6B0RP16</accession>
<name>A0A6B0RP16_9CETA</name>
<evidence type="ECO:0000313" key="2">
    <source>
        <dbReference type="Proteomes" id="UP000322234"/>
    </source>
</evidence>
<dbReference type="Proteomes" id="UP000322234">
    <property type="component" value="Unassembled WGS sequence"/>
</dbReference>
<dbReference type="AlphaFoldDB" id="A0A6B0RP16"/>
<reference evidence="1" key="1">
    <citation type="submission" date="2019-10" db="EMBL/GenBank/DDBJ databases">
        <title>The sequence and de novo assembly of the wild yak genome.</title>
        <authorList>
            <person name="Liu Y."/>
        </authorList>
    </citation>
    <scope>NUCLEOTIDE SEQUENCE [LARGE SCALE GENOMIC DNA]</scope>
    <source>
        <strain evidence="1">WY2019</strain>
    </source>
</reference>
<organism evidence="1 2">
    <name type="scientific">Bos mutus</name>
    <name type="common">wild yak</name>
    <dbReference type="NCBI Taxonomy" id="72004"/>
    <lineage>
        <taxon>Eukaryota</taxon>
        <taxon>Metazoa</taxon>
        <taxon>Chordata</taxon>
        <taxon>Craniata</taxon>
        <taxon>Vertebrata</taxon>
        <taxon>Euteleostomi</taxon>
        <taxon>Mammalia</taxon>
        <taxon>Eutheria</taxon>
        <taxon>Laurasiatheria</taxon>
        <taxon>Artiodactyla</taxon>
        <taxon>Ruminantia</taxon>
        <taxon>Pecora</taxon>
        <taxon>Bovidae</taxon>
        <taxon>Bovinae</taxon>
        <taxon>Bos</taxon>
    </lineage>
</organism>
<sequence>MVLDQLLAAVTLPMTQLWGLCFPVTDSLGGPGKPDKCGFVTYVRSYVCECVGNRVKSHVKRHCRLEVSALGVKEEHSNQRASLTDYSSFQQKIIETVSDSQLAPCSIQIPRNGDQCGSWLSSTFHPRSSAAKKSFLLELLINSGETVEFPGSTVIPEEIMDVNKDSLHNCSEMMKHLRFPVARSSFRGPRSTPHNSLWKSGNGFGSKSRPMSLEREAYPGKANAPHDIVVQQGFLLACYDVFGLKETLPLIMSLLNMDLYSDPKIITGKDIFEQLPENILNHI</sequence>
<keyword evidence="2" id="KW-1185">Reference proteome</keyword>
<protein>
    <submittedName>
        <fullName evidence="1">Uncharacterized protein</fullName>
    </submittedName>
</protein>
<proteinExistence type="predicted"/>
<comment type="caution">
    <text evidence="1">The sequence shown here is derived from an EMBL/GenBank/DDBJ whole genome shotgun (WGS) entry which is preliminary data.</text>
</comment>
<gene>
    <name evidence="1" type="ORF">E5288_WYG001730</name>
</gene>
<evidence type="ECO:0000313" key="1">
    <source>
        <dbReference type="EMBL" id="MXQ91605.1"/>
    </source>
</evidence>